<accession>A0A8X6VGM0</accession>
<dbReference type="AlphaFoldDB" id="A0A8X6VGM0"/>
<gene>
    <name evidence="2" type="primary">NCL1_48212</name>
    <name evidence="2" type="ORF">TNCV_4903451</name>
</gene>
<evidence type="ECO:0000313" key="2">
    <source>
        <dbReference type="EMBL" id="GFY07103.1"/>
    </source>
</evidence>
<sequence>MATPGSSFTPTPLGHEDNLEVRHPSRANTSQWRPSRFNFPHLEIKLLEIPNDLSCAYLKDHLLGRARDWYDIFGSALMQNTAADFTQLKAALTKNIPVVRNRKDLESQFHASQQNRDQDRTDFIYDQLKVHKKTGTSYARRSFSGPYFCSPRTTGPRLRIG</sequence>
<name>A0A8X6VGM0_TRICX</name>
<comment type="caution">
    <text evidence="2">The sequence shown here is derived from an EMBL/GenBank/DDBJ whole genome shotgun (WGS) entry which is preliminary data.</text>
</comment>
<dbReference type="EMBL" id="BMAU01021267">
    <property type="protein sequence ID" value="GFY07103.1"/>
    <property type="molecule type" value="Genomic_DNA"/>
</dbReference>
<proteinExistence type="predicted"/>
<dbReference type="Proteomes" id="UP000887159">
    <property type="component" value="Unassembled WGS sequence"/>
</dbReference>
<keyword evidence="3" id="KW-1185">Reference proteome</keyword>
<feature type="compositionally biased region" description="Basic and acidic residues" evidence="1">
    <location>
        <begin position="14"/>
        <end position="23"/>
    </location>
</feature>
<evidence type="ECO:0000256" key="1">
    <source>
        <dbReference type="SAM" id="MobiDB-lite"/>
    </source>
</evidence>
<feature type="region of interest" description="Disordered" evidence="1">
    <location>
        <begin position="1"/>
        <end position="32"/>
    </location>
</feature>
<protein>
    <submittedName>
        <fullName evidence="2">Uncharacterized protein</fullName>
    </submittedName>
</protein>
<reference evidence="2" key="1">
    <citation type="submission" date="2020-08" db="EMBL/GenBank/DDBJ databases">
        <title>Multicomponent nature underlies the extraordinary mechanical properties of spider dragline silk.</title>
        <authorList>
            <person name="Kono N."/>
            <person name="Nakamura H."/>
            <person name="Mori M."/>
            <person name="Yoshida Y."/>
            <person name="Ohtoshi R."/>
            <person name="Malay A.D."/>
            <person name="Moran D.A.P."/>
            <person name="Tomita M."/>
            <person name="Numata K."/>
            <person name="Arakawa K."/>
        </authorList>
    </citation>
    <scope>NUCLEOTIDE SEQUENCE</scope>
</reference>
<evidence type="ECO:0000313" key="3">
    <source>
        <dbReference type="Proteomes" id="UP000887159"/>
    </source>
</evidence>
<feature type="compositionally biased region" description="Polar residues" evidence="1">
    <location>
        <begin position="1"/>
        <end position="10"/>
    </location>
</feature>
<organism evidence="2 3">
    <name type="scientific">Trichonephila clavipes</name>
    <name type="common">Golden silk orbweaver</name>
    <name type="synonym">Nephila clavipes</name>
    <dbReference type="NCBI Taxonomy" id="2585209"/>
    <lineage>
        <taxon>Eukaryota</taxon>
        <taxon>Metazoa</taxon>
        <taxon>Ecdysozoa</taxon>
        <taxon>Arthropoda</taxon>
        <taxon>Chelicerata</taxon>
        <taxon>Arachnida</taxon>
        <taxon>Araneae</taxon>
        <taxon>Araneomorphae</taxon>
        <taxon>Entelegynae</taxon>
        <taxon>Araneoidea</taxon>
        <taxon>Nephilidae</taxon>
        <taxon>Trichonephila</taxon>
    </lineage>
</organism>